<dbReference type="SUPFAM" id="SSF55895">
    <property type="entry name" value="Ribonuclease Rh-like"/>
    <property type="match status" value="2"/>
</dbReference>
<name>A0A0E0CBK1_9ORYZ</name>
<keyword evidence="12" id="KW-1185">Reference proteome</keyword>
<evidence type="ECO:0000256" key="4">
    <source>
        <dbReference type="ARBA" id="ARBA00022759"/>
    </source>
</evidence>
<dbReference type="CDD" id="cd01061">
    <property type="entry name" value="RNase_T2_euk"/>
    <property type="match status" value="1"/>
</dbReference>
<dbReference type="PROSITE" id="PS00530">
    <property type="entry name" value="RNASE_T2_1"/>
    <property type="match status" value="1"/>
</dbReference>
<comment type="similarity">
    <text evidence="1 9">Belongs to the RNase T2 family.</text>
</comment>
<evidence type="ECO:0000256" key="9">
    <source>
        <dbReference type="RuleBase" id="RU004328"/>
    </source>
</evidence>
<keyword evidence="2" id="KW-0540">Nuclease</keyword>
<dbReference type="PANTHER" id="PTHR11240:SF22">
    <property type="entry name" value="RIBONUCLEASE T2"/>
    <property type="match status" value="1"/>
</dbReference>
<evidence type="ECO:0000256" key="8">
    <source>
        <dbReference type="PIRSR" id="PIRSR633697-1"/>
    </source>
</evidence>
<dbReference type="InterPro" id="IPR001568">
    <property type="entry name" value="RNase_T2-like"/>
</dbReference>
<evidence type="ECO:0000313" key="11">
    <source>
        <dbReference type="EnsemblPlants" id="OMERI01G37430.1"/>
    </source>
</evidence>
<feature type="transmembrane region" description="Helical" evidence="10">
    <location>
        <begin position="308"/>
        <end position="329"/>
    </location>
</feature>
<protein>
    <submittedName>
        <fullName evidence="11">Uncharacterized protein</fullName>
    </submittedName>
</protein>
<keyword evidence="7" id="KW-0456">Lyase</keyword>
<keyword evidence="4" id="KW-0255">Endonuclease</keyword>
<dbReference type="EnsemblPlants" id="OMERI01G37430.1">
    <property type="protein sequence ID" value="OMERI01G37430.1"/>
    <property type="gene ID" value="OMERI01G37430"/>
</dbReference>
<feature type="transmembrane region" description="Helical" evidence="10">
    <location>
        <begin position="46"/>
        <end position="65"/>
    </location>
</feature>
<keyword evidence="5" id="KW-0378">Hydrolase</keyword>
<feature type="active site" evidence="8">
    <location>
        <position position="443"/>
    </location>
</feature>
<proteinExistence type="inferred from homology"/>
<evidence type="ECO:0000256" key="10">
    <source>
        <dbReference type="SAM" id="Phobius"/>
    </source>
</evidence>
<dbReference type="GO" id="GO:0005576">
    <property type="term" value="C:extracellular region"/>
    <property type="evidence" value="ECO:0007669"/>
    <property type="project" value="TreeGrafter"/>
</dbReference>
<dbReference type="InterPro" id="IPR036430">
    <property type="entry name" value="RNase_T2-like_sf"/>
</dbReference>
<keyword evidence="3" id="KW-0732">Signal</keyword>
<dbReference type="Pfam" id="PF00445">
    <property type="entry name" value="Ribonuclease_T2"/>
    <property type="match status" value="2"/>
</dbReference>
<evidence type="ECO:0000313" key="12">
    <source>
        <dbReference type="Proteomes" id="UP000008021"/>
    </source>
</evidence>
<organism evidence="11">
    <name type="scientific">Oryza meridionalis</name>
    <dbReference type="NCBI Taxonomy" id="40149"/>
    <lineage>
        <taxon>Eukaryota</taxon>
        <taxon>Viridiplantae</taxon>
        <taxon>Streptophyta</taxon>
        <taxon>Embryophyta</taxon>
        <taxon>Tracheophyta</taxon>
        <taxon>Spermatophyta</taxon>
        <taxon>Magnoliopsida</taxon>
        <taxon>Liliopsida</taxon>
        <taxon>Poales</taxon>
        <taxon>Poaceae</taxon>
        <taxon>BOP clade</taxon>
        <taxon>Oryzoideae</taxon>
        <taxon>Oryzeae</taxon>
        <taxon>Oryzinae</taxon>
        <taxon>Oryza</taxon>
    </lineage>
</organism>
<dbReference type="InterPro" id="IPR018188">
    <property type="entry name" value="RNase_T2_His_AS_1"/>
</dbReference>
<keyword evidence="10" id="KW-0472">Membrane</keyword>
<accession>A0A0E0CBK1</accession>
<dbReference type="eggNOG" id="KOG1642">
    <property type="taxonomic scope" value="Eukaryota"/>
</dbReference>
<dbReference type="GO" id="GO:0006401">
    <property type="term" value="P:RNA catabolic process"/>
    <property type="evidence" value="ECO:0007669"/>
    <property type="project" value="TreeGrafter"/>
</dbReference>
<feature type="active site" evidence="8">
    <location>
        <position position="385"/>
    </location>
</feature>
<dbReference type="InterPro" id="IPR033697">
    <property type="entry name" value="Ribonuclease_T2_eukaryotic"/>
</dbReference>
<dbReference type="AlphaFoldDB" id="A0A0E0CBK1"/>
<evidence type="ECO:0000256" key="5">
    <source>
        <dbReference type="ARBA" id="ARBA00022801"/>
    </source>
</evidence>
<keyword evidence="6" id="KW-1015">Disulfide bond</keyword>
<dbReference type="PANTHER" id="PTHR11240">
    <property type="entry name" value="RIBONUCLEASE T2"/>
    <property type="match status" value="1"/>
</dbReference>
<dbReference type="GO" id="GO:0003723">
    <property type="term" value="F:RNA binding"/>
    <property type="evidence" value="ECO:0007669"/>
    <property type="project" value="InterPro"/>
</dbReference>
<dbReference type="GO" id="GO:0016787">
    <property type="term" value="F:hydrolase activity"/>
    <property type="evidence" value="ECO:0007669"/>
    <property type="project" value="UniProtKB-KW"/>
</dbReference>
<dbReference type="GO" id="GO:0033897">
    <property type="term" value="F:ribonuclease T2 activity"/>
    <property type="evidence" value="ECO:0007669"/>
    <property type="project" value="InterPro"/>
</dbReference>
<evidence type="ECO:0000256" key="1">
    <source>
        <dbReference type="ARBA" id="ARBA00007469"/>
    </source>
</evidence>
<evidence type="ECO:0000256" key="2">
    <source>
        <dbReference type="ARBA" id="ARBA00022722"/>
    </source>
</evidence>
<dbReference type="FunFam" id="3.90.730.10:FF:000007">
    <property type="entry name" value="Ribonuclease T2"/>
    <property type="match status" value="1"/>
</dbReference>
<dbReference type="Gene3D" id="3.90.730.10">
    <property type="entry name" value="Ribonuclease T2-like"/>
    <property type="match status" value="3"/>
</dbReference>
<dbReference type="HOGENOM" id="CLU_466463_0_0_1"/>
<reference evidence="11" key="2">
    <citation type="submission" date="2018-05" db="EMBL/GenBank/DDBJ databases">
        <title>OmerRS3 (Oryza meridionalis Reference Sequence Version 3).</title>
        <authorList>
            <person name="Zhang J."/>
            <person name="Kudrna D."/>
            <person name="Lee S."/>
            <person name="Talag J."/>
            <person name="Welchert J."/>
            <person name="Wing R.A."/>
        </authorList>
    </citation>
    <scope>NUCLEOTIDE SEQUENCE [LARGE SCALE GENOMIC DNA]</scope>
    <source>
        <strain evidence="11">cv. OR44</strain>
    </source>
</reference>
<dbReference type="Gramene" id="OMERI01G37430.1">
    <property type="protein sequence ID" value="OMERI01G37430.1"/>
    <property type="gene ID" value="OMERI01G37430"/>
</dbReference>
<keyword evidence="10" id="KW-1133">Transmembrane helix</keyword>
<evidence type="ECO:0000256" key="3">
    <source>
        <dbReference type="ARBA" id="ARBA00022729"/>
    </source>
</evidence>
<dbReference type="Proteomes" id="UP000008021">
    <property type="component" value="Chromosome 1"/>
</dbReference>
<evidence type="ECO:0000256" key="7">
    <source>
        <dbReference type="ARBA" id="ARBA00023239"/>
    </source>
</evidence>
<keyword evidence="10" id="KW-0812">Transmembrane</keyword>
<sequence>MLSKLLQFSLIDAVMDSTTTSTRSGWQAKKTRPRGRRRMEEKRQRLVISLSALCLAVAVVSGALLPPRASAAGGVGRKRRWAGFDYYVLALQWPGTVCRQTSHCCSSNGCCRWAVAAVQLWGMAILLQANHIRRQQDLEVEDDTRGVLAVLVLRLFLDLLWWEKAILETHGTCGYPEIQDEYDYFSMALYLYSKYNVTKALRKAHIYPRGGRKYLVGHIVSAIEFSFGAMPSIVCKNGSVQELRLCFHKDYQPRDCIVEGENSVRRNHCPRYVTLPSYKPHEKRKAESVEGEAAAAAMGTARKAPRMVVIWALVVVVVVAADLFGAAVARSASASARHAVGKKQREFDYFALALQWPGTICASTRHCCAINGCCRSEPLQTFTIHGLWPDYDDGTWPACCRHTSFDMDKILPLKPTLEKYWPSLYCSSSSTCFSGKGPFWAHEVYKVSQVRTNGLDYTKKHGTCSSPVVKDELEYFTTALDLYFKYNVTEMLASGGIHVSNGKQYALTDVIDAIKCAFGASPQIVCKKGSVEELRLCFDKDLKPLDCLTTTATNENVSKKKYCPRYITLPTYDPIVHANSTREIITVESEVYGYLYTS</sequence>
<feature type="active site" evidence="8">
    <location>
        <position position="461"/>
    </location>
</feature>
<evidence type="ECO:0000256" key="6">
    <source>
        <dbReference type="ARBA" id="ARBA00023157"/>
    </source>
</evidence>
<reference evidence="11" key="1">
    <citation type="submission" date="2015-04" db="UniProtKB">
        <authorList>
            <consortium name="EnsemblPlants"/>
        </authorList>
    </citation>
    <scope>IDENTIFICATION</scope>
</reference>